<feature type="disulfide bond" evidence="11">
    <location>
        <begin position="141"/>
        <end position="218"/>
    </location>
</feature>
<dbReference type="PROSITE" id="PS00107">
    <property type="entry name" value="PROTEIN_KINASE_ATP"/>
    <property type="match status" value="1"/>
</dbReference>
<dbReference type="InterPro" id="IPR020635">
    <property type="entry name" value="Tyr_kinase_cat_dom"/>
</dbReference>
<dbReference type="InterPro" id="IPR038178">
    <property type="entry name" value="Kringle_sf"/>
</dbReference>
<evidence type="ECO:0000256" key="12">
    <source>
        <dbReference type="PROSITE-ProRule" id="PRU10141"/>
    </source>
</evidence>
<dbReference type="Pfam" id="PF01392">
    <property type="entry name" value="Fz"/>
    <property type="match status" value="1"/>
</dbReference>
<comment type="catalytic activity">
    <reaction evidence="10 13">
        <text>L-tyrosyl-[protein] + ATP = O-phospho-L-tyrosyl-[protein] + ADP + H(+)</text>
        <dbReference type="Rhea" id="RHEA:10596"/>
        <dbReference type="Rhea" id="RHEA-COMP:10136"/>
        <dbReference type="Rhea" id="RHEA-COMP:20101"/>
        <dbReference type="ChEBI" id="CHEBI:15378"/>
        <dbReference type="ChEBI" id="CHEBI:30616"/>
        <dbReference type="ChEBI" id="CHEBI:46858"/>
        <dbReference type="ChEBI" id="CHEBI:61978"/>
        <dbReference type="ChEBI" id="CHEBI:456216"/>
        <dbReference type="EC" id="2.7.10.1"/>
    </reaction>
</comment>
<gene>
    <name evidence="19" type="ORF">AAG570_004471</name>
</gene>
<comment type="subcellular location">
    <subcellularLocation>
        <location evidence="1">Membrane</location>
        <topology evidence="1">Single-pass type I membrane protein</topology>
    </subcellularLocation>
</comment>
<dbReference type="PROSITE" id="PS00021">
    <property type="entry name" value="KRINGLE_1"/>
    <property type="match status" value="1"/>
</dbReference>
<evidence type="ECO:0000256" key="15">
    <source>
        <dbReference type="SAM" id="Phobius"/>
    </source>
</evidence>
<dbReference type="PRINTS" id="PR00109">
    <property type="entry name" value="TYRKINASE"/>
</dbReference>
<evidence type="ECO:0000256" key="2">
    <source>
        <dbReference type="ARBA" id="ARBA00022553"/>
    </source>
</evidence>
<keyword evidence="15" id="KW-0472">Membrane</keyword>
<feature type="transmembrane region" description="Helical" evidence="15">
    <location>
        <begin position="222"/>
        <end position="241"/>
    </location>
</feature>
<dbReference type="CDD" id="cd00108">
    <property type="entry name" value="KR"/>
    <property type="match status" value="1"/>
</dbReference>
<dbReference type="AlphaFoldDB" id="A0ABD0Y194"/>
<sequence>LYVGKLCGDFLTNKTIFIPGGKKQSLIEEKLYTAFTVIKNSGDLSKTCEAYAFPSLCFTAFPVCRDDILQPPIQICRQDCEMLENEICKKEYAIAKRHPLIGMEIHMPSCQELPLHGSVLSDDCHSLGLPSGEPTIPGDFCYHGNGEGYRGALALSVSKRPCIAWNEQLQISTAEYAELLGGHNYCRNPGGELPQPWCFTHAGAEFHLQKELCAVPRCDNPIWMYLGGAGIVILLIILLIFSCCKARKNRQSNGIPPDSTVKGSKNSPCRKGKGAGVEMSALIPESGASSVKSDSRARVREFHPSNIRFVQELGEGAFGKVYKGEIVGVGEEPIQVAIKTLKENASAKTTGDFRREVDLMCELRHENIVCLLGVCLSREPLCMLFEFMPRGDLHEYLIAHSPPNSDSPLTQHELLTIATHIASGMEYLCSHHYVHRDLAARNCLVGENHTVKISDFGLSRDVYSSDYYRVQSKSLLPVRWMPPESILYGKFTTESDVWSYGVVLWEIYSFGLQPYYGYSNQEVIEMIRSRQLLPCPEDCPSRMYSVMMECWHEVPLRRPHFPEICARLRSFQLQNSNGSGQQHTVVRMPHHYPNPTHL</sequence>
<dbReference type="Pfam" id="PF07714">
    <property type="entry name" value="PK_Tyr_Ser-Thr"/>
    <property type="match status" value="1"/>
</dbReference>
<dbReference type="InterPro" id="IPR001245">
    <property type="entry name" value="Ser-Thr/Tyr_kinase_cat_dom"/>
</dbReference>
<dbReference type="EMBL" id="JBFDAA010000016">
    <property type="protein sequence ID" value="KAL1117143.1"/>
    <property type="molecule type" value="Genomic_DNA"/>
</dbReference>
<dbReference type="PROSITE" id="PS50070">
    <property type="entry name" value="KRINGLE_2"/>
    <property type="match status" value="1"/>
</dbReference>
<feature type="region of interest" description="Disordered" evidence="14">
    <location>
        <begin position="250"/>
        <end position="274"/>
    </location>
</feature>
<dbReference type="FunFam" id="1.10.510.10:FF:000034">
    <property type="entry name" value="Tyrosine-protein kinase receptor"/>
    <property type="match status" value="1"/>
</dbReference>
<dbReference type="InterPro" id="IPR011009">
    <property type="entry name" value="Kinase-like_dom_sf"/>
</dbReference>
<evidence type="ECO:0000256" key="6">
    <source>
        <dbReference type="ARBA" id="ARBA00022777"/>
    </source>
</evidence>
<evidence type="ECO:0000259" key="17">
    <source>
        <dbReference type="PROSITE" id="PS50038"/>
    </source>
</evidence>
<dbReference type="InterPro" id="IPR018056">
    <property type="entry name" value="Kringle_CS"/>
</dbReference>
<dbReference type="InterPro" id="IPR008266">
    <property type="entry name" value="Tyr_kinase_AS"/>
</dbReference>
<dbReference type="InterPro" id="IPR036790">
    <property type="entry name" value="Frizzled_dom_sf"/>
</dbReference>
<dbReference type="InterPro" id="IPR013806">
    <property type="entry name" value="Kringle-like"/>
</dbReference>
<evidence type="ECO:0000256" key="5">
    <source>
        <dbReference type="ARBA" id="ARBA00022741"/>
    </source>
</evidence>
<dbReference type="PROSITE" id="PS50011">
    <property type="entry name" value="PROTEIN_KINASE_DOM"/>
    <property type="match status" value="1"/>
</dbReference>
<dbReference type="EC" id="2.7.10.1" evidence="13"/>
<keyword evidence="4" id="KW-0808">Transferase</keyword>
<dbReference type="InterPro" id="IPR000001">
    <property type="entry name" value="Kringle"/>
</dbReference>
<organism evidence="19 20">
    <name type="scientific">Ranatra chinensis</name>
    <dbReference type="NCBI Taxonomy" id="642074"/>
    <lineage>
        <taxon>Eukaryota</taxon>
        <taxon>Metazoa</taxon>
        <taxon>Ecdysozoa</taxon>
        <taxon>Arthropoda</taxon>
        <taxon>Hexapoda</taxon>
        <taxon>Insecta</taxon>
        <taxon>Pterygota</taxon>
        <taxon>Neoptera</taxon>
        <taxon>Paraneoptera</taxon>
        <taxon>Hemiptera</taxon>
        <taxon>Heteroptera</taxon>
        <taxon>Panheteroptera</taxon>
        <taxon>Nepomorpha</taxon>
        <taxon>Nepidae</taxon>
        <taxon>Ranatrinae</taxon>
        <taxon>Ranatra</taxon>
    </lineage>
</organism>
<keyword evidence="5 12" id="KW-0547">Nucleotide-binding</keyword>
<dbReference type="Gene3D" id="2.40.20.10">
    <property type="entry name" value="Plasminogen Kringle 4"/>
    <property type="match status" value="1"/>
</dbReference>
<keyword evidence="13" id="KW-0675">Receptor</keyword>
<name>A0ABD0Y194_9HEMI</name>
<feature type="non-terminal residue" evidence="19">
    <location>
        <position position="1"/>
    </location>
</feature>
<comment type="caution">
    <text evidence="19">The sequence shown here is derived from an EMBL/GenBank/DDBJ whole genome shotgun (WGS) entry which is preliminary data.</text>
</comment>
<feature type="domain" description="Kringle" evidence="18">
    <location>
        <begin position="140"/>
        <end position="218"/>
    </location>
</feature>
<keyword evidence="9 11" id="KW-1015">Disulfide bond</keyword>
<dbReference type="SMART" id="SM00219">
    <property type="entry name" value="TyrKc"/>
    <property type="match status" value="1"/>
</dbReference>
<accession>A0ABD0Y194</accession>
<keyword evidence="20" id="KW-1185">Reference proteome</keyword>
<evidence type="ECO:0000313" key="20">
    <source>
        <dbReference type="Proteomes" id="UP001558652"/>
    </source>
</evidence>
<dbReference type="PROSITE" id="PS50038">
    <property type="entry name" value="FZ"/>
    <property type="match status" value="1"/>
</dbReference>
<keyword evidence="8" id="KW-0829">Tyrosine-protein kinase</keyword>
<evidence type="ECO:0000256" key="9">
    <source>
        <dbReference type="ARBA" id="ARBA00023157"/>
    </source>
</evidence>
<evidence type="ECO:0000256" key="4">
    <source>
        <dbReference type="ARBA" id="ARBA00022679"/>
    </source>
</evidence>
<dbReference type="CDD" id="cd07459">
    <property type="entry name" value="CRD_TK_ROR_like"/>
    <property type="match status" value="1"/>
</dbReference>
<evidence type="ECO:0000256" key="10">
    <source>
        <dbReference type="ARBA" id="ARBA00051243"/>
    </source>
</evidence>
<evidence type="ECO:0000256" key="7">
    <source>
        <dbReference type="ARBA" id="ARBA00022840"/>
    </source>
</evidence>
<feature type="binding site" evidence="12">
    <location>
        <position position="339"/>
    </location>
    <ligand>
        <name>ATP</name>
        <dbReference type="ChEBI" id="CHEBI:30616"/>
    </ligand>
</feature>
<keyword evidence="2 13" id="KW-0597">Phosphoprotein</keyword>
<keyword evidence="7 12" id="KW-0067">ATP-binding</keyword>
<dbReference type="Pfam" id="PF00051">
    <property type="entry name" value="Kringle"/>
    <property type="match status" value="1"/>
</dbReference>
<evidence type="ECO:0000313" key="19">
    <source>
        <dbReference type="EMBL" id="KAL1117143.1"/>
    </source>
</evidence>
<dbReference type="InterPro" id="IPR017441">
    <property type="entry name" value="Protein_kinase_ATP_BS"/>
</dbReference>
<reference evidence="19 20" key="1">
    <citation type="submission" date="2024-07" db="EMBL/GenBank/DDBJ databases">
        <title>Chromosome-level genome assembly of the water stick insect Ranatra chinensis (Heteroptera: Nepidae).</title>
        <authorList>
            <person name="Liu X."/>
        </authorList>
    </citation>
    <scope>NUCLEOTIDE SEQUENCE [LARGE SCALE GENOMIC DNA]</scope>
    <source>
        <strain evidence="19">Cailab_2021Rc</strain>
        <tissue evidence="19">Muscle</tissue>
    </source>
</reference>
<dbReference type="Proteomes" id="UP001558652">
    <property type="component" value="Unassembled WGS sequence"/>
</dbReference>
<dbReference type="GO" id="GO:0005524">
    <property type="term" value="F:ATP binding"/>
    <property type="evidence" value="ECO:0007669"/>
    <property type="project" value="UniProtKB-UniRule"/>
</dbReference>
<dbReference type="PROSITE" id="PS00109">
    <property type="entry name" value="PROTEIN_KINASE_TYR"/>
    <property type="match status" value="1"/>
</dbReference>
<dbReference type="PANTHER" id="PTHR24416:SF611">
    <property type="entry name" value="TYROSINE-PROTEIN KINASE TRANSMEMBRANE RECEPTOR ROR"/>
    <property type="match status" value="1"/>
</dbReference>
<dbReference type="SUPFAM" id="SSF56112">
    <property type="entry name" value="Protein kinase-like (PK-like)"/>
    <property type="match status" value="1"/>
</dbReference>
<dbReference type="InterPro" id="IPR020067">
    <property type="entry name" value="Frizzled_dom"/>
</dbReference>
<keyword evidence="15" id="KW-1133">Transmembrane helix</keyword>
<dbReference type="InterPro" id="IPR041775">
    <property type="entry name" value="Ror-like_CRD"/>
</dbReference>
<dbReference type="GO" id="GO:0004714">
    <property type="term" value="F:transmembrane receptor protein tyrosine kinase activity"/>
    <property type="evidence" value="ECO:0007669"/>
    <property type="project" value="UniProtKB-EC"/>
</dbReference>
<protein>
    <recommendedName>
        <fullName evidence="13">Tyrosine-protein kinase receptor</fullName>
        <ecNumber evidence="13">2.7.10.1</ecNumber>
    </recommendedName>
</protein>
<evidence type="ECO:0000256" key="14">
    <source>
        <dbReference type="SAM" id="MobiDB-lite"/>
    </source>
</evidence>
<feature type="domain" description="Protein kinase" evidence="16">
    <location>
        <begin position="307"/>
        <end position="572"/>
    </location>
</feature>
<feature type="region of interest" description="Disordered" evidence="14">
    <location>
        <begin position="576"/>
        <end position="598"/>
    </location>
</feature>
<keyword evidence="6" id="KW-0418">Kinase</keyword>
<evidence type="ECO:0000256" key="13">
    <source>
        <dbReference type="RuleBase" id="RU000312"/>
    </source>
</evidence>
<dbReference type="InterPro" id="IPR002011">
    <property type="entry name" value="Tyr_kinase_rcpt_2_CS"/>
</dbReference>
<dbReference type="Gene3D" id="3.30.200.20">
    <property type="entry name" value="Phosphorylase Kinase, domain 1"/>
    <property type="match status" value="1"/>
</dbReference>
<evidence type="ECO:0000256" key="8">
    <source>
        <dbReference type="ARBA" id="ARBA00023137"/>
    </source>
</evidence>
<dbReference type="InterPro" id="IPR050122">
    <property type="entry name" value="RTK"/>
</dbReference>
<dbReference type="SMART" id="SM00130">
    <property type="entry name" value="KR"/>
    <property type="match status" value="1"/>
</dbReference>
<comment type="caution">
    <text evidence="11">Lacks conserved residue(s) required for the propagation of feature annotation.</text>
</comment>
<feature type="domain" description="FZ" evidence="17">
    <location>
        <begin position="1"/>
        <end position="127"/>
    </location>
</feature>
<dbReference type="Gene3D" id="1.10.2000.10">
    <property type="entry name" value="Frizzled cysteine-rich domain"/>
    <property type="match status" value="1"/>
</dbReference>
<evidence type="ECO:0000259" key="18">
    <source>
        <dbReference type="PROSITE" id="PS50070"/>
    </source>
</evidence>
<dbReference type="PROSITE" id="PS00239">
    <property type="entry name" value="RECEPTOR_TYR_KIN_II"/>
    <property type="match status" value="1"/>
</dbReference>
<keyword evidence="3 11" id="KW-0420">Kringle</keyword>
<comment type="similarity">
    <text evidence="13">Belongs to the protein kinase superfamily. Tyr protein kinase family. Insulin receptor subfamily.</text>
</comment>
<evidence type="ECO:0000256" key="11">
    <source>
        <dbReference type="PROSITE-ProRule" id="PRU00121"/>
    </source>
</evidence>
<dbReference type="InterPro" id="IPR000719">
    <property type="entry name" value="Prot_kinase_dom"/>
</dbReference>
<dbReference type="SUPFAM" id="SSF57440">
    <property type="entry name" value="Kringle-like"/>
    <property type="match status" value="1"/>
</dbReference>
<evidence type="ECO:0000256" key="1">
    <source>
        <dbReference type="ARBA" id="ARBA00004479"/>
    </source>
</evidence>
<keyword evidence="13 15" id="KW-0812">Transmembrane</keyword>
<evidence type="ECO:0000256" key="3">
    <source>
        <dbReference type="ARBA" id="ARBA00022572"/>
    </source>
</evidence>
<dbReference type="Gene3D" id="1.10.510.10">
    <property type="entry name" value="Transferase(Phosphotransferase) domain 1"/>
    <property type="match status" value="1"/>
</dbReference>
<dbReference type="PRINTS" id="PR00018">
    <property type="entry name" value="KRINGLE"/>
</dbReference>
<dbReference type="CDD" id="cd05048">
    <property type="entry name" value="PTKc_Ror"/>
    <property type="match status" value="1"/>
</dbReference>
<evidence type="ECO:0000259" key="16">
    <source>
        <dbReference type="PROSITE" id="PS50011"/>
    </source>
</evidence>
<proteinExistence type="inferred from homology"/>
<dbReference type="PANTHER" id="PTHR24416">
    <property type="entry name" value="TYROSINE-PROTEIN KINASE RECEPTOR"/>
    <property type="match status" value="1"/>
</dbReference>
<dbReference type="GO" id="GO:0016020">
    <property type="term" value="C:membrane"/>
    <property type="evidence" value="ECO:0007669"/>
    <property type="project" value="UniProtKB-SubCell"/>
</dbReference>